<dbReference type="EMBL" id="NRGX01000001">
    <property type="protein sequence ID" value="PCC18198.1"/>
    <property type="molecule type" value="Genomic_DNA"/>
</dbReference>
<evidence type="ECO:0000313" key="5">
    <source>
        <dbReference type="Proteomes" id="UP000218620"/>
    </source>
</evidence>
<dbReference type="Proteomes" id="UP000218377">
    <property type="component" value="Unassembled WGS sequence"/>
</dbReference>
<dbReference type="Proteomes" id="UP000282731">
    <property type="component" value="Chromosome"/>
</dbReference>
<reference evidence="1 6" key="3">
    <citation type="submission" date="2019-01" db="EMBL/GenBank/DDBJ databases">
        <title>Comparative genomic analysis of Brevibacterium aurantiacum sheds light on its evolution and its adaptation to smear-ripened cheeses.</title>
        <authorList>
            <person name="Moineau S."/>
        </authorList>
    </citation>
    <scope>NUCLEOTIDE SEQUENCE [LARGE SCALE GENOMIC DNA]</scope>
    <source>
        <strain evidence="1 6">SMQ-1420</strain>
    </source>
</reference>
<dbReference type="AlphaFoldDB" id="A0A2A3X3E9"/>
<protein>
    <submittedName>
        <fullName evidence="2">Uncharacterized protein</fullName>
    </submittedName>
</protein>
<name>A0A2A3X3E9_BREAU</name>
<sequence>MTATDCIGSVGELSSESSRPILSTAIYSNTLSQPILEYEIPEFSLESVSVDVHDVGCPMPGR</sequence>
<organism evidence="2 4">
    <name type="scientific">Brevibacterium aurantiacum</name>
    <dbReference type="NCBI Taxonomy" id="273384"/>
    <lineage>
        <taxon>Bacteria</taxon>
        <taxon>Bacillati</taxon>
        <taxon>Actinomycetota</taxon>
        <taxon>Actinomycetes</taxon>
        <taxon>Micrococcales</taxon>
        <taxon>Brevibacteriaceae</taxon>
        <taxon>Brevibacterium</taxon>
    </lineage>
</organism>
<evidence type="ECO:0000313" key="1">
    <source>
        <dbReference type="EMBL" id="AZT95566.1"/>
    </source>
</evidence>
<gene>
    <name evidence="3" type="ORF">CIK65_03585</name>
    <name evidence="2" type="ORF">CIK79_07780</name>
    <name evidence="1" type="ORF">CXR27_00010</name>
</gene>
<evidence type="ECO:0000313" key="3">
    <source>
        <dbReference type="EMBL" id="PCC44167.1"/>
    </source>
</evidence>
<evidence type="ECO:0000313" key="6">
    <source>
        <dbReference type="Proteomes" id="UP000282731"/>
    </source>
</evidence>
<reference evidence="4 5" key="1">
    <citation type="journal article" date="2017" name="Elife">
        <title>Extensive horizontal gene transfer in cheese-associated bacteria.</title>
        <authorList>
            <person name="Bonham K.S."/>
            <person name="Wolfe B.E."/>
            <person name="Dutton R.J."/>
        </authorList>
    </citation>
    <scope>NUCLEOTIDE SEQUENCE [LARGE SCALE GENOMIC DNA]</scope>
    <source>
        <strain evidence="3 5">962_8</strain>
        <strain evidence="2 4">JB5</strain>
    </source>
</reference>
<proteinExistence type="predicted"/>
<dbReference type="Proteomes" id="UP000218620">
    <property type="component" value="Unassembled WGS sequence"/>
</dbReference>
<evidence type="ECO:0000313" key="2">
    <source>
        <dbReference type="EMBL" id="PCC18198.1"/>
    </source>
</evidence>
<dbReference type="EMBL" id="CP025334">
    <property type="protein sequence ID" value="AZT95566.1"/>
    <property type="molecule type" value="Genomic_DNA"/>
</dbReference>
<dbReference type="EMBL" id="NRGQ01000004">
    <property type="protein sequence ID" value="PCC44167.1"/>
    <property type="molecule type" value="Genomic_DNA"/>
</dbReference>
<evidence type="ECO:0000313" key="4">
    <source>
        <dbReference type="Proteomes" id="UP000218377"/>
    </source>
</evidence>
<accession>A0A2A3X3E9</accession>
<reference evidence="1 6" key="2">
    <citation type="submission" date="2017-12" db="EMBL/GenBank/DDBJ databases">
        <authorList>
            <person name="Levesque S."/>
        </authorList>
    </citation>
    <scope>NUCLEOTIDE SEQUENCE [LARGE SCALE GENOMIC DNA]</scope>
    <source>
        <strain evidence="1 6">SMQ-1420</strain>
    </source>
</reference>